<comment type="caution">
    <text evidence="5">The sequence shown here is derived from an EMBL/GenBank/DDBJ whole genome shotgun (WGS) entry which is preliminary data.</text>
</comment>
<dbReference type="SUPFAM" id="SSF54909">
    <property type="entry name" value="Dimeric alpha+beta barrel"/>
    <property type="match status" value="1"/>
</dbReference>
<dbReference type="Pfam" id="PF01037">
    <property type="entry name" value="AsnC_trans_reg"/>
    <property type="match status" value="1"/>
</dbReference>
<dbReference type="PANTHER" id="PTHR30154:SF34">
    <property type="entry name" value="TRANSCRIPTIONAL REGULATOR AZLB"/>
    <property type="match status" value="1"/>
</dbReference>
<gene>
    <name evidence="5" type="ORF">U1T56_15700</name>
</gene>
<evidence type="ECO:0000313" key="5">
    <source>
        <dbReference type="EMBL" id="MEK0084599.1"/>
    </source>
</evidence>
<keyword evidence="2" id="KW-0238">DNA-binding</keyword>
<organism evidence="5 6">
    <name type="scientific">Benzoatithermus flavus</name>
    <dbReference type="NCBI Taxonomy" id="3108223"/>
    <lineage>
        <taxon>Bacteria</taxon>
        <taxon>Pseudomonadati</taxon>
        <taxon>Pseudomonadota</taxon>
        <taxon>Alphaproteobacteria</taxon>
        <taxon>Geminicoccales</taxon>
        <taxon>Geminicoccaceae</taxon>
        <taxon>Benzoatithermus</taxon>
    </lineage>
</organism>
<evidence type="ECO:0000256" key="2">
    <source>
        <dbReference type="ARBA" id="ARBA00023125"/>
    </source>
</evidence>
<sequence>MPLDARDRRLLCVVAREGRITNQALAERVHLSPSACLERWKRLEQAGVIKGYRAELGLELLGMPLLVHVEVSLKRHEASDFARFERAIRSIPEIIRCDAIGGGIDYLVTVAARSMADYQALIDRLLEAEIGISRYFTYVVTKTVKNDPAGLAAVLLAEAEDPAGGS</sequence>
<dbReference type="Proteomes" id="UP001375743">
    <property type="component" value="Unassembled WGS sequence"/>
</dbReference>
<dbReference type="InterPro" id="IPR019887">
    <property type="entry name" value="Tscrpt_reg_AsnC/Lrp_C"/>
</dbReference>
<evidence type="ECO:0000256" key="3">
    <source>
        <dbReference type="ARBA" id="ARBA00023163"/>
    </source>
</evidence>
<evidence type="ECO:0000313" key="6">
    <source>
        <dbReference type="Proteomes" id="UP001375743"/>
    </source>
</evidence>
<dbReference type="RefSeq" id="WP_418160448.1">
    <property type="nucleotide sequence ID" value="NZ_JBBLZC010000016.1"/>
</dbReference>
<feature type="domain" description="HTH asnC-type" evidence="4">
    <location>
        <begin position="3"/>
        <end position="64"/>
    </location>
</feature>
<evidence type="ECO:0000256" key="1">
    <source>
        <dbReference type="ARBA" id="ARBA00023015"/>
    </source>
</evidence>
<dbReference type="InterPro" id="IPR036388">
    <property type="entry name" value="WH-like_DNA-bd_sf"/>
</dbReference>
<keyword evidence="6" id="KW-1185">Reference proteome</keyword>
<dbReference type="SMART" id="SM00344">
    <property type="entry name" value="HTH_ASNC"/>
    <property type="match status" value="1"/>
</dbReference>
<dbReference type="EMBL" id="JBBLZC010000016">
    <property type="protein sequence ID" value="MEK0084599.1"/>
    <property type="molecule type" value="Genomic_DNA"/>
</dbReference>
<dbReference type="InterPro" id="IPR011008">
    <property type="entry name" value="Dimeric_a/b-barrel"/>
</dbReference>
<dbReference type="PANTHER" id="PTHR30154">
    <property type="entry name" value="LEUCINE-RESPONSIVE REGULATORY PROTEIN"/>
    <property type="match status" value="1"/>
</dbReference>
<proteinExistence type="predicted"/>
<dbReference type="PRINTS" id="PR00033">
    <property type="entry name" value="HTHASNC"/>
</dbReference>
<protein>
    <submittedName>
        <fullName evidence="5">Lrp/AsnC family transcriptional regulator</fullName>
    </submittedName>
</protein>
<dbReference type="InterPro" id="IPR000485">
    <property type="entry name" value="AsnC-type_HTH_dom"/>
</dbReference>
<keyword evidence="3" id="KW-0804">Transcription</keyword>
<dbReference type="Gene3D" id="3.30.70.920">
    <property type="match status" value="1"/>
</dbReference>
<name>A0ABU8XW46_9PROT</name>
<keyword evidence="1" id="KW-0805">Transcription regulation</keyword>
<evidence type="ECO:0000259" key="4">
    <source>
        <dbReference type="PROSITE" id="PS50956"/>
    </source>
</evidence>
<dbReference type="InterPro" id="IPR019888">
    <property type="entry name" value="Tscrpt_reg_AsnC-like"/>
</dbReference>
<dbReference type="InterPro" id="IPR036390">
    <property type="entry name" value="WH_DNA-bd_sf"/>
</dbReference>
<accession>A0ABU8XW46</accession>
<dbReference type="Gene3D" id="1.10.10.10">
    <property type="entry name" value="Winged helix-like DNA-binding domain superfamily/Winged helix DNA-binding domain"/>
    <property type="match status" value="1"/>
</dbReference>
<reference evidence="5 6" key="1">
    <citation type="submission" date="2024-01" db="EMBL/GenBank/DDBJ databases">
        <title>Multi-omics insights into the function and evolution of sodium benzoate biodegradation pathways in Benzoatithermus flavus gen. nov., sp. nov. from hot spring.</title>
        <authorList>
            <person name="Hu C.-J."/>
            <person name="Li W.-J."/>
        </authorList>
    </citation>
    <scope>NUCLEOTIDE SEQUENCE [LARGE SCALE GENOMIC DNA]</scope>
    <source>
        <strain evidence="5 6">SYSU G07066</strain>
    </source>
</reference>
<dbReference type="PROSITE" id="PS50956">
    <property type="entry name" value="HTH_ASNC_2"/>
    <property type="match status" value="1"/>
</dbReference>
<dbReference type="Pfam" id="PF13412">
    <property type="entry name" value="HTH_24"/>
    <property type="match status" value="1"/>
</dbReference>
<dbReference type="SUPFAM" id="SSF46785">
    <property type="entry name" value="Winged helix' DNA-binding domain"/>
    <property type="match status" value="1"/>
</dbReference>